<evidence type="ECO:0000259" key="2">
    <source>
        <dbReference type="Pfam" id="PF12713"/>
    </source>
</evidence>
<gene>
    <name evidence="3" type="ORF">ACFOEB_10335</name>
</gene>
<comment type="caution">
    <text evidence="3">The sequence shown here is derived from an EMBL/GenBank/DDBJ whole genome shotgun (WGS) entry which is preliminary data.</text>
</comment>
<evidence type="ECO:0000313" key="3">
    <source>
        <dbReference type="EMBL" id="MFC3155597.1"/>
    </source>
</evidence>
<proteinExistence type="predicted"/>
<dbReference type="Gene3D" id="1.20.120.1090">
    <property type="match status" value="1"/>
</dbReference>
<feature type="chain" id="PRO_5047420451" evidence="1">
    <location>
        <begin position="22"/>
        <end position="176"/>
    </location>
</feature>
<feature type="domain" description="DUF3806" evidence="2">
    <location>
        <begin position="66"/>
        <end position="151"/>
    </location>
</feature>
<feature type="signal peptide" evidence="1">
    <location>
        <begin position="1"/>
        <end position="21"/>
    </location>
</feature>
<name>A0ABV7HPD1_9GAMM</name>
<accession>A0ABV7HPD1</accession>
<sequence length="176" mass="19879">MNKLLSSAVLLLVMISPCSHAQIDPQFPTVEALSWTDSSYLAKQRARVDRLTRENTGTPIRGDKSDLNTLQRVVDRELVANDDKLTLQALGVVLADVMLSDEPALAWKIYEDRRGRSRALCINDTKDCLFPVTMLSRRMKVGLKPDVKKVYVEAMELVGAQLPELPYGEKREYLPY</sequence>
<dbReference type="InterPro" id="IPR024266">
    <property type="entry name" value="DUF3806"/>
</dbReference>
<evidence type="ECO:0000256" key="1">
    <source>
        <dbReference type="SAM" id="SignalP"/>
    </source>
</evidence>
<protein>
    <submittedName>
        <fullName evidence="3">DUF3806 domain-containing protein</fullName>
    </submittedName>
</protein>
<dbReference type="RefSeq" id="WP_382416376.1">
    <property type="nucleotide sequence ID" value="NZ_AP031500.1"/>
</dbReference>
<reference evidence="4" key="1">
    <citation type="journal article" date="2019" name="Int. J. Syst. Evol. Microbiol.">
        <title>The Global Catalogue of Microorganisms (GCM) 10K type strain sequencing project: providing services to taxonomists for standard genome sequencing and annotation.</title>
        <authorList>
            <consortium name="The Broad Institute Genomics Platform"/>
            <consortium name="The Broad Institute Genome Sequencing Center for Infectious Disease"/>
            <person name="Wu L."/>
            <person name="Ma J."/>
        </authorList>
    </citation>
    <scope>NUCLEOTIDE SEQUENCE [LARGE SCALE GENOMIC DNA]</scope>
    <source>
        <strain evidence="4">KCTC 52141</strain>
    </source>
</reference>
<organism evidence="3 4">
    <name type="scientific">Gilvimarinus japonicus</name>
    <dbReference type="NCBI Taxonomy" id="1796469"/>
    <lineage>
        <taxon>Bacteria</taxon>
        <taxon>Pseudomonadati</taxon>
        <taxon>Pseudomonadota</taxon>
        <taxon>Gammaproteobacteria</taxon>
        <taxon>Cellvibrionales</taxon>
        <taxon>Cellvibrionaceae</taxon>
        <taxon>Gilvimarinus</taxon>
    </lineage>
</organism>
<dbReference type="Proteomes" id="UP001595548">
    <property type="component" value="Unassembled WGS sequence"/>
</dbReference>
<keyword evidence="1" id="KW-0732">Signal</keyword>
<evidence type="ECO:0000313" key="4">
    <source>
        <dbReference type="Proteomes" id="UP001595548"/>
    </source>
</evidence>
<keyword evidence="4" id="KW-1185">Reference proteome</keyword>
<dbReference type="Pfam" id="PF12713">
    <property type="entry name" value="DUF3806"/>
    <property type="match status" value="1"/>
</dbReference>
<dbReference type="EMBL" id="JBHRTL010000006">
    <property type="protein sequence ID" value="MFC3155597.1"/>
    <property type="molecule type" value="Genomic_DNA"/>
</dbReference>